<name>A0ABW8JQK0_9GAMM</name>
<evidence type="ECO:0000313" key="2">
    <source>
        <dbReference type="EMBL" id="MFK2902546.1"/>
    </source>
</evidence>
<proteinExistence type="predicted"/>
<sequence>MGWLAWNRNAIMQCVAAIAKARRARRDGYDAIGMARRVTSRPAATALRRVAGTACEEHQTMGCLPVPLFFLLGFGLGPAIDGQRGALWGAGIGLALGLAGMGRLVMLLRRRR</sequence>
<evidence type="ECO:0008006" key="4">
    <source>
        <dbReference type="Google" id="ProtNLM"/>
    </source>
</evidence>
<keyword evidence="3" id="KW-1185">Reference proteome</keyword>
<keyword evidence="1" id="KW-0472">Membrane</keyword>
<feature type="transmembrane region" description="Helical" evidence="1">
    <location>
        <begin position="86"/>
        <end position="108"/>
    </location>
</feature>
<organism evidence="2 3">
    <name type="scientific">Dyella ginsengisoli</name>
    <dbReference type="NCBI Taxonomy" id="363848"/>
    <lineage>
        <taxon>Bacteria</taxon>
        <taxon>Pseudomonadati</taxon>
        <taxon>Pseudomonadota</taxon>
        <taxon>Gammaproteobacteria</taxon>
        <taxon>Lysobacterales</taxon>
        <taxon>Rhodanobacteraceae</taxon>
        <taxon>Dyella</taxon>
    </lineage>
</organism>
<keyword evidence="1" id="KW-1133">Transmembrane helix</keyword>
<keyword evidence="1" id="KW-0812">Transmembrane</keyword>
<reference evidence="2 3" key="1">
    <citation type="submission" date="2020-10" db="EMBL/GenBank/DDBJ databases">
        <title>Phylogeny of dyella-like bacteria.</title>
        <authorList>
            <person name="Fu J."/>
        </authorList>
    </citation>
    <scope>NUCLEOTIDE SEQUENCE [LARGE SCALE GENOMIC DNA]</scope>
    <source>
        <strain evidence="2 3">Gsoil3046</strain>
    </source>
</reference>
<dbReference type="RefSeq" id="WP_404629669.1">
    <property type="nucleotide sequence ID" value="NZ_JADIKM010000001.1"/>
</dbReference>
<dbReference type="EMBL" id="JADIKM010000001">
    <property type="protein sequence ID" value="MFK2902546.1"/>
    <property type="molecule type" value="Genomic_DNA"/>
</dbReference>
<accession>A0ABW8JQK0</accession>
<dbReference type="Proteomes" id="UP001620460">
    <property type="component" value="Unassembled WGS sequence"/>
</dbReference>
<evidence type="ECO:0000313" key="3">
    <source>
        <dbReference type="Proteomes" id="UP001620460"/>
    </source>
</evidence>
<evidence type="ECO:0000256" key="1">
    <source>
        <dbReference type="SAM" id="Phobius"/>
    </source>
</evidence>
<protein>
    <recommendedName>
        <fullName evidence="4">AtpZ/AtpI family protein</fullName>
    </recommendedName>
</protein>
<feature type="transmembrane region" description="Helical" evidence="1">
    <location>
        <begin position="62"/>
        <end position="80"/>
    </location>
</feature>
<comment type="caution">
    <text evidence="2">The sequence shown here is derived from an EMBL/GenBank/DDBJ whole genome shotgun (WGS) entry which is preliminary data.</text>
</comment>
<gene>
    <name evidence="2" type="ORF">ISP17_01120</name>
</gene>